<dbReference type="InterPro" id="IPR002698">
    <property type="entry name" value="FTHF_cligase"/>
</dbReference>
<keyword evidence="2 4" id="KW-0547">Nucleotide-binding</keyword>
<keyword evidence="6" id="KW-0436">Ligase</keyword>
<dbReference type="GO" id="GO:0046872">
    <property type="term" value="F:metal ion binding"/>
    <property type="evidence" value="ECO:0007669"/>
    <property type="project" value="UniProtKB-KW"/>
</dbReference>
<keyword evidence="5" id="KW-0479">Metal-binding</keyword>
<feature type="binding site" evidence="4">
    <location>
        <position position="35"/>
    </location>
    <ligand>
        <name>substrate</name>
    </ligand>
</feature>
<dbReference type="GO" id="GO:0009396">
    <property type="term" value="P:folic acid-containing compound biosynthetic process"/>
    <property type="evidence" value="ECO:0007669"/>
    <property type="project" value="TreeGrafter"/>
</dbReference>
<comment type="caution">
    <text evidence="6">The sequence shown here is derived from an EMBL/GenBank/DDBJ whole genome shotgun (WGS) entry which is preliminary data.</text>
</comment>
<dbReference type="SUPFAM" id="SSF100950">
    <property type="entry name" value="NagB/RpiA/CoA transferase-like"/>
    <property type="match status" value="1"/>
</dbReference>
<feature type="binding site" evidence="4">
    <location>
        <begin position="117"/>
        <end position="125"/>
    </location>
    <ligand>
        <name>ATP</name>
        <dbReference type="ChEBI" id="CHEBI:30616"/>
    </ligand>
</feature>
<dbReference type="EMBL" id="DVFJ01000009">
    <property type="protein sequence ID" value="HIQ71193.1"/>
    <property type="molecule type" value="Genomic_DNA"/>
</dbReference>
<dbReference type="PANTHER" id="PTHR23407:SF1">
    <property type="entry name" value="5-FORMYLTETRAHYDROFOLATE CYCLO-LIGASE"/>
    <property type="match status" value="1"/>
</dbReference>
<evidence type="ECO:0000256" key="2">
    <source>
        <dbReference type="ARBA" id="ARBA00022741"/>
    </source>
</evidence>
<dbReference type="AlphaFoldDB" id="A0A9D1CQK1"/>
<comment type="similarity">
    <text evidence="1 5">Belongs to the 5-formyltetrahydrofolate cyclo-ligase family.</text>
</comment>
<dbReference type="Pfam" id="PF01812">
    <property type="entry name" value="5-FTHF_cyc-lig"/>
    <property type="match status" value="1"/>
</dbReference>
<keyword evidence="5" id="KW-0460">Magnesium</keyword>
<reference evidence="6" key="1">
    <citation type="submission" date="2020-10" db="EMBL/GenBank/DDBJ databases">
        <authorList>
            <person name="Gilroy R."/>
        </authorList>
    </citation>
    <scope>NUCLEOTIDE SEQUENCE</scope>
    <source>
        <strain evidence="6">ChiSxjej2B14-6234</strain>
    </source>
</reference>
<dbReference type="PIRSF" id="PIRSF006806">
    <property type="entry name" value="FTHF_cligase"/>
    <property type="match status" value="1"/>
</dbReference>
<dbReference type="NCBIfam" id="TIGR02727">
    <property type="entry name" value="MTHFS_bact"/>
    <property type="match status" value="1"/>
</dbReference>
<dbReference type="InterPro" id="IPR024185">
    <property type="entry name" value="FTHF_cligase-like_sf"/>
</dbReference>
<evidence type="ECO:0000313" key="7">
    <source>
        <dbReference type="Proteomes" id="UP000886887"/>
    </source>
</evidence>
<dbReference type="GO" id="GO:0035999">
    <property type="term" value="P:tetrahydrofolate interconversion"/>
    <property type="evidence" value="ECO:0007669"/>
    <property type="project" value="TreeGrafter"/>
</dbReference>
<reference evidence="6" key="2">
    <citation type="journal article" date="2021" name="PeerJ">
        <title>Extensive microbial diversity within the chicken gut microbiome revealed by metagenomics and culture.</title>
        <authorList>
            <person name="Gilroy R."/>
            <person name="Ravi A."/>
            <person name="Getino M."/>
            <person name="Pursley I."/>
            <person name="Horton D.L."/>
            <person name="Alikhan N.F."/>
            <person name="Baker D."/>
            <person name="Gharbi K."/>
            <person name="Hall N."/>
            <person name="Watson M."/>
            <person name="Adriaenssens E.M."/>
            <person name="Foster-Nyarko E."/>
            <person name="Jarju S."/>
            <person name="Secka A."/>
            <person name="Antonio M."/>
            <person name="Oren A."/>
            <person name="Chaudhuri R.R."/>
            <person name="La Ragione R."/>
            <person name="Hildebrand F."/>
            <person name="Pallen M.J."/>
        </authorList>
    </citation>
    <scope>NUCLEOTIDE SEQUENCE</scope>
    <source>
        <strain evidence="6">ChiSxjej2B14-6234</strain>
    </source>
</reference>
<evidence type="ECO:0000313" key="6">
    <source>
        <dbReference type="EMBL" id="HIQ71193.1"/>
    </source>
</evidence>
<dbReference type="InterPro" id="IPR037171">
    <property type="entry name" value="NagB/RpiA_transferase-like"/>
</dbReference>
<comment type="catalytic activity">
    <reaction evidence="5">
        <text>(6S)-5-formyl-5,6,7,8-tetrahydrofolate + ATP = (6R)-5,10-methenyltetrahydrofolate + ADP + phosphate</text>
        <dbReference type="Rhea" id="RHEA:10488"/>
        <dbReference type="ChEBI" id="CHEBI:30616"/>
        <dbReference type="ChEBI" id="CHEBI:43474"/>
        <dbReference type="ChEBI" id="CHEBI:57455"/>
        <dbReference type="ChEBI" id="CHEBI:57457"/>
        <dbReference type="ChEBI" id="CHEBI:456216"/>
        <dbReference type="EC" id="6.3.3.2"/>
    </reaction>
</comment>
<evidence type="ECO:0000256" key="3">
    <source>
        <dbReference type="ARBA" id="ARBA00022840"/>
    </source>
</evidence>
<keyword evidence="3 4" id="KW-0067">ATP-binding</keyword>
<sequence>MALTECARAQAAQDVAGRILAWPVYRAARTVFAYVAARGELDLGPVLCDVLASGRTLLLPRCEADGAMTARRVQTLDELAPGTWGLDEPGPDAPVCAPGRIDLALVPGVAFGRDGVRVGQGGGYYDRYLPGLRGVAAGIGYDFQIVDGLQASAHDVPVAFVATPGGIIRCGQE</sequence>
<dbReference type="Proteomes" id="UP000886887">
    <property type="component" value="Unassembled WGS sequence"/>
</dbReference>
<evidence type="ECO:0000256" key="5">
    <source>
        <dbReference type="RuleBase" id="RU361279"/>
    </source>
</evidence>
<gene>
    <name evidence="6" type="ORF">IAB73_03160</name>
</gene>
<name>A0A9D1CQK1_9FIRM</name>
<organism evidence="6 7">
    <name type="scientific">Candidatus Onthenecus intestinigallinarum</name>
    <dbReference type="NCBI Taxonomy" id="2840875"/>
    <lineage>
        <taxon>Bacteria</taxon>
        <taxon>Bacillati</taxon>
        <taxon>Bacillota</taxon>
        <taxon>Clostridia</taxon>
        <taxon>Eubacteriales</taxon>
        <taxon>Candidatus Onthenecus</taxon>
    </lineage>
</organism>
<dbReference type="PANTHER" id="PTHR23407">
    <property type="entry name" value="ATPASE INHIBITOR/5-FORMYLTETRAHYDROFOLATE CYCLO-LIGASE"/>
    <property type="match status" value="1"/>
</dbReference>
<evidence type="ECO:0000256" key="4">
    <source>
        <dbReference type="PIRSR" id="PIRSR006806-1"/>
    </source>
</evidence>
<dbReference type="GO" id="GO:0030272">
    <property type="term" value="F:5-formyltetrahydrofolate cyclo-ligase activity"/>
    <property type="evidence" value="ECO:0007669"/>
    <property type="project" value="UniProtKB-EC"/>
</dbReference>
<comment type="cofactor">
    <cofactor evidence="5">
        <name>Mg(2+)</name>
        <dbReference type="ChEBI" id="CHEBI:18420"/>
    </cofactor>
</comment>
<proteinExistence type="inferred from homology"/>
<accession>A0A9D1CQK1</accession>
<protein>
    <recommendedName>
        <fullName evidence="5">5-formyltetrahydrofolate cyclo-ligase</fullName>
        <ecNumber evidence="5">6.3.3.2</ecNumber>
    </recommendedName>
</protein>
<feature type="binding site" evidence="4">
    <location>
        <position position="40"/>
    </location>
    <ligand>
        <name>substrate</name>
    </ligand>
</feature>
<evidence type="ECO:0000256" key="1">
    <source>
        <dbReference type="ARBA" id="ARBA00010638"/>
    </source>
</evidence>
<dbReference type="GO" id="GO:0005524">
    <property type="term" value="F:ATP binding"/>
    <property type="evidence" value="ECO:0007669"/>
    <property type="project" value="UniProtKB-KW"/>
</dbReference>
<dbReference type="EC" id="6.3.3.2" evidence="5"/>
<dbReference type="Gene3D" id="3.40.50.10420">
    <property type="entry name" value="NagB/RpiA/CoA transferase-like"/>
    <property type="match status" value="1"/>
</dbReference>